<reference evidence="1" key="1">
    <citation type="journal article" date="2020" name="Stud. Mycol.">
        <title>101 Dothideomycetes genomes: a test case for predicting lifestyles and emergence of pathogens.</title>
        <authorList>
            <person name="Haridas S."/>
            <person name="Albert R."/>
            <person name="Binder M."/>
            <person name="Bloem J."/>
            <person name="Labutti K."/>
            <person name="Salamov A."/>
            <person name="Andreopoulos B."/>
            <person name="Baker S."/>
            <person name="Barry K."/>
            <person name="Bills G."/>
            <person name="Bluhm B."/>
            <person name="Cannon C."/>
            <person name="Castanera R."/>
            <person name="Culley D."/>
            <person name="Daum C."/>
            <person name="Ezra D."/>
            <person name="Gonzalez J."/>
            <person name="Henrissat B."/>
            <person name="Kuo A."/>
            <person name="Liang C."/>
            <person name="Lipzen A."/>
            <person name="Lutzoni F."/>
            <person name="Magnuson J."/>
            <person name="Mondo S."/>
            <person name="Nolan M."/>
            <person name="Ohm R."/>
            <person name="Pangilinan J."/>
            <person name="Park H.-J."/>
            <person name="Ramirez L."/>
            <person name="Alfaro M."/>
            <person name="Sun H."/>
            <person name="Tritt A."/>
            <person name="Yoshinaga Y."/>
            <person name="Zwiers L.-H."/>
            <person name="Turgeon B."/>
            <person name="Goodwin S."/>
            <person name="Spatafora J."/>
            <person name="Crous P."/>
            <person name="Grigoriev I."/>
        </authorList>
    </citation>
    <scope>NUCLEOTIDE SEQUENCE</scope>
    <source>
        <strain evidence="1">CBS 101060</strain>
    </source>
</reference>
<organism evidence="1 2">
    <name type="scientific">Patellaria atrata CBS 101060</name>
    <dbReference type="NCBI Taxonomy" id="1346257"/>
    <lineage>
        <taxon>Eukaryota</taxon>
        <taxon>Fungi</taxon>
        <taxon>Dikarya</taxon>
        <taxon>Ascomycota</taxon>
        <taxon>Pezizomycotina</taxon>
        <taxon>Dothideomycetes</taxon>
        <taxon>Dothideomycetes incertae sedis</taxon>
        <taxon>Patellariales</taxon>
        <taxon>Patellariaceae</taxon>
        <taxon>Patellaria</taxon>
    </lineage>
</organism>
<protein>
    <submittedName>
        <fullName evidence="1">Uncharacterized protein</fullName>
    </submittedName>
</protein>
<dbReference type="AlphaFoldDB" id="A0A9P4S8H8"/>
<dbReference type="Proteomes" id="UP000799429">
    <property type="component" value="Unassembled WGS sequence"/>
</dbReference>
<accession>A0A9P4S8H8</accession>
<evidence type="ECO:0000313" key="1">
    <source>
        <dbReference type="EMBL" id="KAF2837969.1"/>
    </source>
</evidence>
<sequence>MYLTRNEFIARNLDHARKAAKERGVLEPYRLIFLKGNINDLVKLEELLEQGREWLIAQSFRDTLDDAVPDWFWCEKDKVWLLIWRFPYASVVVDIDDKGNITDECTSIFFPEPRLIWDPKFQKPIDRQKFRSEILLQRKKIEQENETLKNSYLVARNGKIYIRRPRMAPENQAESPKLGSKACSCGTEVDKDWVMPNMLEEGWEKEWDMVD</sequence>
<proteinExistence type="predicted"/>
<dbReference type="EMBL" id="MU006098">
    <property type="protein sequence ID" value="KAF2837969.1"/>
    <property type="molecule type" value="Genomic_DNA"/>
</dbReference>
<keyword evidence="2" id="KW-1185">Reference proteome</keyword>
<name>A0A9P4S8H8_9PEZI</name>
<comment type="caution">
    <text evidence="1">The sequence shown here is derived from an EMBL/GenBank/DDBJ whole genome shotgun (WGS) entry which is preliminary data.</text>
</comment>
<evidence type="ECO:0000313" key="2">
    <source>
        <dbReference type="Proteomes" id="UP000799429"/>
    </source>
</evidence>
<gene>
    <name evidence="1" type="ORF">M501DRAFT_986159</name>
</gene>